<keyword evidence="1" id="KW-0812">Transmembrane</keyword>
<dbReference type="Proteomes" id="UP000255248">
    <property type="component" value="Unassembled WGS sequence"/>
</dbReference>
<keyword evidence="1" id="KW-0472">Membrane</keyword>
<dbReference type="AlphaFoldDB" id="A0A376J0R0"/>
<reference evidence="2 3" key="1">
    <citation type="submission" date="2018-06" db="EMBL/GenBank/DDBJ databases">
        <authorList>
            <consortium name="Pathogen Informatics"/>
            <person name="Doyle S."/>
        </authorList>
    </citation>
    <scope>NUCLEOTIDE SEQUENCE [LARGE SCALE GENOMIC DNA]</scope>
    <source>
        <strain evidence="2 3">NCTC12121</strain>
    </source>
</reference>
<dbReference type="EMBL" id="UFXZ01000002">
    <property type="protein sequence ID" value="STE53253.1"/>
    <property type="molecule type" value="Genomic_DNA"/>
</dbReference>
<gene>
    <name evidence="2" type="ORF">NCTC12121_03537</name>
</gene>
<name>A0A376J0R0_9GAMM</name>
<evidence type="ECO:0000313" key="2">
    <source>
        <dbReference type="EMBL" id="STE53253.1"/>
    </source>
</evidence>
<feature type="transmembrane region" description="Helical" evidence="1">
    <location>
        <begin position="69"/>
        <end position="91"/>
    </location>
</feature>
<keyword evidence="1" id="KW-1133">Transmembrane helix</keyword>
<proteinExistence type="predicted"/>
<sequence>MINRMKVILGKVKSMRFRECTFGFMISSWICFFIGTGSVYFTIEMSRSAGVVDFKVNGVEMIYDVLMKYIPIILLLLSLAFTLIWLLELVVRFRFAIDAYLSPQKNALSTDKEDVEHEHGYPYQHDFNAGWDAQLRLLIDKGEFVNIDKYTVSLKYGDVIYSVWIGNKFYAYGHLWEKTIGEKKTRIPECMYFCPAESTIKKLCQYVDAIYAVLYQKYYGDGPSDKGNVVMLPVLHRQHGDKHEGDDNA</sequence>
<protein>
    <submittedName>
        <fullName evidence="2">Uncharacterized protein</fullName>
    </submittedName>
</protein>
<dbReference type="RefSeq" id="WP_024524780.1">
    <property type="nucleotide sequence ID" value="NZ_CP065625.1"/>
</dbReference>
<evidence type="ECO:0000313" key="3">
    <source>
        <dbReference type="Proteomes" id="UP000255248"/>
    </source>
</evidence>
<organism evidence="2 3">
    <name type="scientific">Edwardsiella hoshinae</name>
    <dbReference type="NCBI Taxonomy" id="93378"/>
    <lineage>
        <taxon>Bacteria</taxon>
        <taxon>Pseudomonadati</taxon>
        <taxon>Pseudomonadota</taxon>
        <taxon>Gammaproteobacteria</taxon>
        <taxon>Enterobacterales</taxon>
        <taxon>Hafniaceae</taxon>
        <taxon>Edwardsiella</taxon>
    </lineage>
</organism>
<accession>A0A376J0R0</accession>
<feature type="transmembrane region" description="Helical" evidence="1">
    <location>
        <begin position="21"/>
        <end position="43"/>
    </location>
</feature>
<evidence type="ECO:0000256" key="1">
    <source>
        <dbReference type="SAM" id="Phobius"/>
    </source>
</evidence>